<organism evidence="1 2">
    <name type="scientific">Cairina moschata</name>
    <name type="common">Muscovy duck</name>
    <dbReference type="NCBI Taxonomy" id="8855"/>
    <lineage>
        <taxon>Eukaryota</taxon>
        <taxon>Metazoa</taxon>
        <taxon>Chordata</taxon>
        <taxon>Craniata</taxon>
        <taxon>Vertebrata</taxon>
        <taxon>Euteleostomi</taxon>
        <taxon>Archelosauria</taxon>
        <taxon>Archosauria</taxon>
        <taxon>Dinosauria</taxon>
        <taxon>Saurischia</taxon>
        <taxon>Theropoda</taxon>
        <taxon>Coelurosauria</taxon>
        <taxon>Aves</taxon>
        <taxon>Neognathae</taxon>
        <taxon>Galloanserae</taxon>
        <taxon>Anseriformes</taxon>
        <taxon>Anatidae</taxon>
        <taxon>Anatinae</taxon>
        <taxon>Cairina</taxon>
    </lineage>
</organism>
<protein>
    <submittedName>
        <fullName evidence="1">Uncharacterized protein</fullName>
    </submittedName>
</protein>
<name>A0A8C3BQF3_CAIMO</name>
<keyword evidence="2" id="KW-1185">Reference proteome</keyword>
<evidence type="ECO:0000313" key="1">
    <source>
        <dbReference type="Ensembl" id="ENSCMMP00000007948.1"/>
    </source>
</evidence>
<evidence type="ECO:0000313" key="2">
    <source>
        <dbReference type="Proteomes" id="UP000694556"/>
    </source>
</evidence>
<proteinExistence type="predicted"/>
<reference evidence="1" key="1">
    <citation type="submission" date="2025-08" db="UniProtKB">
        <authorList>
            <consortium name="Ensembl"/>
        </authorList>
    </citation>
    <scope>IDENTIFICATION</scope>
</reference>
<sequence>FMFWDWKRAAVDNLRAGLNLESSQSVLLASLQLEHAGIGSLCATHSSLENSTLFRRIQDSESFNLIILTMSLERYSFSLCTLACSDSVDLFRRLGSTEIPMVRANLLLMPASCGETDSSRLKPLPARTFLWYLMVGHLTMGRTGPPRSSLLAPRSPADLAGGLVEPGGDAALPVLVEVRLQDHAIAAGRHGGCGLRTRTGLVPAEPVQSSPGSRHLLQA</sequence>
<reference evidence="1" key="2">
    <citation type="submission" date="2025-09" db="UniProtKB">
        <authorList>
            <consortium name="Ensembl"/>
        </authorList>
    </citation>
    <scope>IDENTIFICATION</scope>
</reference>
<accession>A0A8C3BQF3</accession>
<dbReference type="Proteomes" id="UP000694556">
    <property type="component" value="Unassembled WGS sequence"/>
</dbReference>
<dbReference type="AlphaFoldDB" id="A0A8C3BQF3"/>
<dbReference type="Ensembl" id="ENSCMMT00000008752.1">
    <property type="protein sequence ID" value="ENSCMMP00000007948.1"/>
    <property type="gene ID" value="ENSCMMG00000005032.1"/>
</dbReference>